<dbReference type="Proteomes" id="UP001152622">
    <property type="component" value="Unassembled WGS sequence"/>
</dbReference>
<dbReference type="EMBL" id="JAINUF010000054">
    <property type="protein sequence ID" value="KAJ8332042.1"/>
    <property type="molecule type" value="Genomic_DNA"/>
</dbReference>
<evidence type="ECO:0000313" key="2">
    <source>
        <dbReference type="EMBL" id="KAJ8332042.1"/>
    </source>
</evidence>
<organism evidence="2 3">
    <name type="scientific">Synaphobranchus kaupii</name>
    <name type="common">Kaup's arrowtooth eel</name>
    <dbReference type="NCBI Taxonomy" id="118154"/>
    <lineage>
        <taxon>Eukaryota</taxon>
        <taxon>Metazoa</taxon>
        <taxon>Chordata</taxon>
        <taxon>Craniata</taxon>
        <taxon>Vertebrata</taxon>
        <taxon>Euteleostomi</taxon>
        <taxon>Actinopterygii</taxon>
        <taxon>Neopterygii</taxon>
        <taxon>Teleostei</taxon>
        <taxon>Anguilliformes</taxon>
        <taxon>Synaphobranchidae</taxon>
        <taxon>Synaphobranchus</taxon>
    </lineage>
</organism>
<feature type="region of interest" description="Disordered" evidence="1">
    <location>
        <begin position="51"/>
        <end position="121"/>
    </location>
</feature>
<dbReference type="AlphaFoldDB" id="A0A9Q1IA27"/>
<keyword evidence="3" id="KW-1185">Reference proteome</keyword>
<protein>
    <submittedName>
        <fullName evidence="2">Uncharacterized protein</fullName>
    </submittedName>
</protein>
<reference evidence="2" key="1">
    <citation type="journal article" date="2023" name="Science">
        <title>Genome structures resolve the early diversification of teleost fishes.</title>
        <authorList>
            <person name="Parey E."/>
            <person name="Louis A."/>
            <person name="Montfort J."/>
            <person name="Bouchez O."/>
            <person name="Roques C."/>
            <person name="Iampietro C."/>
            <person name="Lluch J."/>
            <person name="Castinel A."/>
            <person name="Donnadieu C."/>
            <person name="Desvignes T."/>
            <person name="Floi Bucao C."/>
            <person name="Jouanno E."/>
            <person name="Wen M."/>
            <person name="Mejri S."/>
            <person name="Dirks R."/>
            <person name="Jansen H."/>
            <person name="Henkel C."/>
            <person name="Chen W.J."/>
            <person name="Zahm M."/>
            <person name="Cabau C."/>
            <person name="Klopp C."/>
            <person name="Thompson A.W."/>
            <person name="Robinson-Rechavi M."/>
            <person name="Braasch I."/>
            <person name="Lecointre G."/>
            <person name="Bobe J."/>
            <person name="Postlethwait J.H."/>
            <person name="Berthelot C."/>
            <person name="Roest Crollius H."/>
            <person name="Guiguen Y."/>
        </authorList>
    </citation>
    <scope>NUCLEOTIDE SEQUENCE</scope>
    <source>
        <strain evidence="2">WJC10195</strain>
    </source>
</reference>
<sequence length="143" mass="15592">MERRLLSLVTYTAAVILRESARHTGSTQIFTGNMVLTGERKEETSVTMVTFHQRSSSTADWTGRVSSATPAGPRARPSRLDGKTDSRGLEPKPPRSYLRETGFHSSLNTKGAPGAACSSDTTSSCGIYTLVWALLDRDVSRRD</sequence>
<feature type="compositionally biased region" description="Polar residues" evidence="1">
    <location>
        <begin position="51"/>
        <end position="69"/>
    </location>
</feature>
<evidence type="ECO:0000313" key="3">
    <source>
        <dbReference type="Proteomes" id="UP001152622"/>
    </source>
</evidence>
<proteinExistence type="predicted"/>
<accession>A0A9Q1IA27</accession>
<gene>
    <name evidence="2" type="ORF">SKAU_G00429800</name>
</gene>
<name>A0A9Q1IA27_SYNKA</name>
<comment type="caution">
    <text evidence="2">The sequence shown here is derived from an EMBL/GenBank/DDBJ whole genome shotgun (WGS) entry which is preliminary data.</text>
</comment>
<feature type="compositionally biased region" description="Basic and acidic residues" evidence="1">
    <location>
        <begin position="78"/>
        <end position="102"/>
    </location>
</feature>
<evidence type="ECO:0000256" key="1">
    <source>
        <dbReference type="SAM" id="MobiDB-lite"/>
    </source>
</evidence>